<dbReference type="EMBL" id="JABEBT010000023">
    <property type="protein sequence ID" value="KAF7637063.1"/>
    <property type="molecule type" value="Genomic_DNA"/>
</dbReference>
<evidence type="ECO:0000313" key="2">
    <source>
        <dbReference type="Proteomes" id="UP000605970"/>
    </source>
</evidence>
<sequence length="497" mass="56975">MHNENKIELLDNNETSSIELNENLKGNKNVEKTTTELTNVEGYIIDDKENKGSNDSNNGDNEINKMEQVMPPEVSNKAGFVQEAMSAFIGKMEDDKTITTGKVQTRHDEFKKMAEFVLKNNLSESDVIDPWKDDIKSLGLTVNSSAILNETNSDEEEWENNNTKAKLNELNINETLNNKSKNVDNISNNQVNVIHIRLHIKPEETFAERRARYCSNSLAHIMPKLRNHVPPFFVFNLSCISYNQGNENNNYCFPSKNANLYNPSLTENVWKNSEHCLDGIWKIVNSSTECLMVTGFVDSILDFSKISNLMIAKIEEEKAVENEKSIPVIRLFCNNDAITFYNALNDFEKGPLGYLDADGNVRTNEELFLKTVFVLEYTWSKGCIVVFFDSRTISPQHKIIGQLLFDDQPPKFGIRDGSNQWAASKYICGKTNRDLFMREIHRMRYRNKHVPKDLGKFEEESRIVLSRKMDEEIFPVYEVTAPPPKGFFGRLWDGLFG</sequence>
<keyword evidence="2" id="KW-1185">Reference proteome</keyword>
<accession>A0A8S9ZV92</accession>
<name>A0A8S9ZV92_9BILA</name>
<proteinExistence type="predicted"/>
<evidence type="ECO:0000313" key="1">
    <source>
        <dbReference type="EMBL" id="KAF7637063.1"/>
    </source>
</evidence>
<reference evidence="1" key="1">
    <citation type="journal article" date="2020" name="Ecol. Evol.">
        <title>Genome structure and content of the rice root-knot nematode (Meloidogyne graminicola).</title>
        <authorList>
            <person name="Phan N.T."/>
            <person name="Danchin E.G.J."/>
            <person name="Klopp C."/>
            <person name="Perfus-Barbeoch L."/>
            <person name="Kozlowski D.K."/>
            <person name="Koutsovoulos G.D."/>
            <person name="Lopez-Roques C."/>
            <person name="Bouchez O."/>
            <person name="Zahm M."/>
            <person name="Besnard G."/>
            <person name="Bellafiore S."/>
        </authorList>
    </citation>
    <scope>NUCLEOTIDE SEQUENCE</scope>
    <source>
        <strain evidence="1">VN-18</strain>
    </source>
</reference>
<dbReference type="AlphaFoldDB" id="A0A8S9ZV92"/>
<comment type="caution">
    <text evidence="1">The sequence shown here is derived from an EMBL/GenBank/DDBJ whole genome shotgun (WGS) entry which is preliminary data.</text>
</comment>
<gene>
    <name evidence="1" type="ORF">Mgra_00003455</name>
</gene>
<dbReference type="Proteomes" id="UP000605970">
    <property type="component" value="Unassembled WGS sequence"/>
</dbReference>
<dbReference type="OrthoDB" id="5890356at2759"/>
<organism evidence="1 2">
    <name type="scientific">Meloidogyne graminicola</name>
    <dbReference type="NCBI Taxonomy" id="189291"/>
    <lineage>
        <taxon>Eukaryota</taxon>
        <taxon>Metazoa</taxon>
        <taxon>Ecdysozoa</taxon>
        <taxon>Nematoda</taxon>
        <taxon>Chromadorea</taxon>
        <taxon>Rhabditida</taxon>
        <taxon>Tylenchina</taxon>
        <taxon>Tylenchomorpha</taxon>
        <taxon>Tylenchoidea</taxon>
        <taxon>Meloidogynidae</taxon>
        <taxon>Meloidogyninae</taxon>
        <taxon>Meloidogyne</taxon>
    </lineage>
</organism>
<protein>
    <submittedName>
        <fullName evidence="1">Uncharacterized protein</fullName>
    </submittedName>
</protein>